<feature type="region of interest" description="Disordered" evidence="1">
    <location>
        <begin position="53"/>
        <end position="176"/>
    </location>
</feature>
<dbReference type="InParanoid" id="C3ZX19"/>
<reference evidence="2" key="1">
    <citation type="journal article" date="2008" name="Nature">
        <title>The amphioxus genome and the evolution of the chordate karyotype.</title>
        <authorList>
            <consortium name="US DOE Joint Genome Institute (JGI-PGF)"/>
            <person name="Putnam N.H."/>
            <person name="Butts T."/>
            <person name="Ferrier D.E.K."/>
            <person name="Furlong R.F."/>
            <person name="Hellsten U."/>
            <person name="Kawashima T."/>
            <person name="Robinson-Rechavi M."/>
            <person name="Shoguchi E."/>
            <person name="Terry A."/>
            <person name="Yu J.-K."/>
            <person name="Benito-Gutierrez E.L."/>
            <person name="Dubchak I."/>
            <person name="Garcia-Fernandez J."/>
            <person name="Gibson-Brown J.J."/>
            <person name="Grigoriev I.V."/>
            <person name="Horton A.C."/>
            <person name="de Jong P.J."/>
            <person name="Jurka J."/>
            <person name="Kapitonov V.V."/>
            <person name="Kohara Y."/>
            <person name="Kuroki Y."/>
            <person name="Lindquist E."/>
            <person name="Lucas S."/>
            <person name="Osoegawa K."/>
            <person name="Pennacchio L.A."/>
            <person name="Salamov A.A."/>
            <person name="Satou Y."/>
            <person name="Sauka-Spengler T."/>
            <person name="Schmutz J."/>
            <person name="Shin-I T."/>
            <person name="Toyoda A."/>
            <person name="Bronner-Fraser M."/>
            <person name="Fujiyama A."/>
            <person name="Holland L.Z."/>
            <person name="Holland P.W.H."/>
            <person name="Satoh N."/>
            <person name="Rokhsar D.S."/>
        </authorList>
    </citation>
    <scope>NUCLEOTIDE SEQUENCE [LARGE SCALE GENOMIC DNA]</scope>
    <source>
        <strain evidence="2">S238N-H82</strain>
        <tissue evidence="2">Testes</tissue>
    </source>
</reference>
<evidence type="ECO:0000313" key="2">
    <source>
        <dbReference type="EMBL" id="EEN42897.1"/>
    </source>
</evidence>
<dbReference type="AlphaFoldDB" id="C3ZX19"/>
<dbReference type="GO" id="GO:0003676">
    <property type="term" value="F:nucleic acid binding"/>
    <property type="evidence" value="ECO:0007669"/>
    <property type="project" value="InterPro"/>
</dbReference>
<protein>
    <recommendedName>
        <fullName evidence="3">CCHC-type domain-containing protein</fullName>
    </recommendedName>
</protein>
<feature type="compositionally biased region" description="Basic and acidic residues" evidence="1">
    <location>
        <begin position="125"/>
        <end position="137"/>
    </location>
</feature>
<proteinExistence type="predicted"/>
<feature type="compositionally biased region" description="Basic and acidic residues" evidence="1">
    <location>
        <begin position="150"/>
        <end position="160"/>
    </location>
</feature>
<dbReference type="InterPro" id="IPR036875">
    <property type="entry name" value="Znf_CCHC_sf"/>
</dbReference>
<dbReference type="SUPFAM" id="SSF57756">
    <property type="entry name" value="Retrovirus zinc finger-like domains"/>
    <property type="match status" value="1"/>
</dbReference>
<dbReference type="EMBL" id="GG666707">
    <property type="protein sequence ID" value="EEN42897.1"/>
    <property type="molecule type" value="Genomic_DNA"/>
</dbReference>
<evidence type="ECO:0008006" key="3">
    <source>
        <dbReference type="Google" id="ProtNLM"/>
    </source>
</evidence>
<organism>
    <name type="scientific">Branchiostoma floridae</name>
    <name type="common">Florida lancelet</name>
    <name type="synonym">Amphioxus</name>
    <dbReference type="NCBI Taxonomy" id="7739"/>
    <lineage>
        <taxon>Eukaryota</taxon>
        <taxon>Metazoa</taxon>
        <taxon>Chordata</taxon>
        <taxon>Cephalochordata</taxon>
        <taxon>Leptocardii</taxon>
        <taxon>Amphioxiformes</taxon>
        <taxon>Branchiostomatidae</taxon>
        <taxon>Branchiostoma</taxon>
    </lineage>
</organism>
<dbReference type="Gene3D" id="4.10.60.10">
    <property type="entry name" value="Zinc finger, CCHC-type"/>
    <property type="match status" value="1"/>
</dbReference>
<evidence type="ECO:0000256" key="1">
    <source>
        <dbReference type="SAM" id="MobiDB-lite"/>
    </source>
</evidence>
<accession>C3ZX19</accession>
<dbReference type="GO" id="GO:0008270">
    <property type="term" value="F:zinc ion binding"/>
    <property type="evidence" value="ECO:0007669"/>
    <property type="project" value="InterPro"/>
</dbReference>
<gene>
    <name evidence="2" type="ORF">BRAFLDRAFT_101983</name>
</gene>
<name>C3ZX19_BRAFL</name>
<feature type="compositionally biased region" description="Acidic residues" evidence="1">
    <location>
        <begin position="91"/>
        <end position="110"/>
    </location>
</feature>
<sequence length="258" mass="29157">MSVGLFVAEFYHREQKEANRARAQKCSNCLLEGHHRSTCENEVVCLQCKKPGHRRGDPTCDLDGEVTDTTSLPDTRTDNTRKNTAAPGQEPEQEQDSDTGDETSDMDETNGELVPNSQNSQPGRADTRSQGRKEYPTRSRSHSRVNNRQVEQHTEQDKVDNNSSNNSLERDSAQPSIEMWLKEQRKTETKQSAKTVDRSFDRSLSNTGSFRMHSMRRGVDSGYARSTSDDLYPRQSLYTVGQRVEVPNDLRPISADVC</sequence>